<feature type="compositionally biased region" description="Basic residues" evidence="1">
    <location>
        <begin position="216"/>
        <end position="244"/>
    </location>
</feature>
<name>A0ABQ6JFG0_9ACTN</name>
<organism evidence="3 4">
    <name type="scientific">Angustibacter aerolatus</name>
    <dbReference type="NCBI Taxonomy" id="1162965"/>
    <lineage>
        <taxon>Bacteria</taxon>
        <taxon>Bacillati</taxon>
        <taxon>Actinomycetota</taxon>
        <taxon>Actinomycetes</taxon>
        <taxon>Kineosporiales</taxon>
        <taxon>Kineosporiaceae</taxon>
    </lineage>
</organism>
<dbReference type="Proteomes" id="UP001157017">
    <property type="component" value="Unassembled WGS sequence"/>
</dbReference>
<keyword evidence="2" id="KW-0812">Transmembrane</keyword>
<gene>
    <name evidence="3" type="ORF">GCM10025868_21580</name>
</gene>
<keyword evidence="2" id="KW-1133">Transmembrane helix</keyword>
<feature type="region of interest" description="Disordered" evidence="1">
    <location>
        <begin position="1"/>
        <end position="21"/>
    </location>
</feature>
<feature type="region of interest" description="Disordered" evidence="1">
    <location>
        <begin position="216"/>
        <end position="349"/>
    </location>
</feature>
<protein>
    <submittedName>
        <fullName evidence="3">Uncharacterized protein</fullName>
    </submittedName>
</protein>
<feature type="compositionally biased region" description="Basic residues" evidence="1">
    <location>
        <begin position="281"/>
        <end position="296"/>
    </location>
</feature>
<feature type="transmembrane region" description="Helical" evidence="2">
    <location>
        <begin position="138"/>
        <end position="161"/>
    </location>
</feature>
<proteinExistence type="predicted"/>
<feature type="compositionally biased region" description="Low complexity" evidence="1">
    <location>
        <begin position="1"/>
        <end position="19"/>
    </location>
</feature>
<feature type="compositionally biased region" description="Low complexity" evidence="1">
    <location>
        <begin position="306"/>
        <end position="324"/>
    </location>
</feature>
<reference evidence="4" key="1">
    <citation type="journal article" date="2019" name="Int. J. Syst. Evol. Microbiol.">
        <title>The Global Catalogue of Microorganisms (GCM) 10K type strain sequencing project: providing services to taxonomists for standard genome sequencing and annotation.</title>
        <authorList>
            <consortium name="The Broad Institute Genomics Platform"/>
            <consortium name="The Broad Institute Genome Sequencing Center for Infectious Disease"/>
            <person name="Wu L."/>
            <person name="Ma J."/>
        </authorList>
    </citation>
    <scope>NUCLEOTIDE SEQUENCE [LARGE SCALE GENOMIC DNA]</scope>
    <source>
        <strain evidence="4">NBRC 108730</strain>
    </source>
</reference>
<sequence>MTTTTCPAARPTTTAATATGEGASADGLPYHRLPHLDARSARWWRPFSTLAVGVGLLLAVAVLGLLVLLVAALTTQQGSFPAALTPSPGLDDPRNPMDLVVDLGSLGLLLPVVVLAARWGGRRRGTVHSVAGRFRWGTALRAGAVVLPLHAVVLWTLTAIAPPADLSLPPVGASLVAVVVVVLLLTPLQCAAEEYVFRGLPAQAARHVVALAGGRRRAARPPLRARSRLRPGRPGRRRGLRPRHGVPGLEERRAGGGGRRARREQPAAVPRRAAEPEPRCSRVRSTRGRCWCRSRSRSSPPPGCPCGPRACTASGCSSRCAGAAGRRRARARERAPPGLSGRWCGRTPR</sequence>
<feature type="transmembrane region" description="Helical" evidence="2">
    <location>
        <begin position="167"/>
        <end position="188"/>
    </location>
</feature>
<evidence type="ECO:0000256" key="1">
    <source>
        <dbReference type="SAM" id="MobiDB-lite"/>
    </source>
</evidence>
<accession>A0ABQ6JFG0</accession>
<evidence type="ECO:0000256" key="2">
    <source>
        <dbReference type="SAM" id="Phobius"/>
    </source>
</evidence>
<feature type="transmembrane region" description="Helical" evidence="2">
    <location>
        <begin position="49"/>
        <end position="73"/>
    </location>
</feature>
<keyword evidence="4" id="KW-1185">Reference proteome</keyword>
<comment type="caution">
    <text evidence="3">The sequence shown here is derived from an EMBL/GenBank/DDBJ whole genome shotgun (WGS) entry which is preliminary data.</text>
</comment>
<feature type="transmembrane region" description="Helical" evidence="2">
    <location>
        <begin position="99"/>
        <end position="117"/>
    </location>
</feature>
<dbReference type="EMBL" id="BSUZ01000001">
    <property type="protein sequence ID" value="GMA86908.1"/>
    <property type="molecule type" value="Genomic_DNA"/>
</dbReference>
<evidence type="ECO:0000313" key="3">
    <source>
        <dbReference type="EMBL" id="GMA86908.1"/>
    </source>
</evidence>
<evidence type="ECO:0000313" key="4">
    <source>
        <dbReference type="Proteomes" id="UP001157017"/>
    </source>
</evidence>
<keyword evidence="2" id="KW-0472">Membrane</keyword>